<protein>
    <recommendedName>
        <fullName evidence="1">Methyltransferase domain-containing protein</fullName>
    </recommendedName>
</protein>
<sequence>MSIHEKVQQWEREEGVRLFQNLGLPRNAAILDYGCGFGHYSIAASRFLGGKDGQVYAIDINKDCVKHVSKVADEEGLVNIIAAGGNKDYSFNFSNDVFDMIMFYDLLHGDGFHRFTLYEEASRTLKKGGILSILPFHLSNFRDKEGKKTSYSYRKLVLEAQEYGFTEIGEKPLGIHFEKYHSAYYINKGGVEFENLERAKILNLQKN</sequence>
<keyword evidence="3" id="KW-1185">Reference proteome</keyword>
<name>A0ABM9CPH7_9BACL</name>
<gene>
    <name evidence="2" type="ORF">PAECIP111892_04685</name>
</gene>
<evidence type="ECO:0000313" key="2">
    <source>
        <dbReference type="EMBL" id="CAH1219200.1"/>
    </source>
</evidence>
<dbReference type="EMBL" id="CAKMMG010000009">
    <property type="protein sequence ID" value="CAH1219200.1"/>
    <property type="molecule type" value="Genomic_DNA"/>
</dbReference>
<dbReference type="RefSeq" id="WP_236336538.1">
    <property type="nucleotide sequence ID" value="NZ_CAKMMG010000009.1"/>
</dbReference>
<dbReference type="Proteomes" id="UP000838324">
    <property type="component" value="Unassembled WGS sequence"/>
</dbReference>
<accession>A0ABM9CPH7</accession>
<proteinExistence type="predicted"/>
<dbReference type="CDD" id="cd02440">
    <property type="entry name" value="AdoMet_MTases"/>
    <property type="match status" value="1"/>
</dbReference>
<dbReference type="SUPFAM" id="SSF53335">
    <property type="entry name" value="S-adenosyl-L-methionine-dependent methyltransferases"/>
    <property type="match status" value="1"/>
</dbReference>
<evidence type="ECO:0000313" key="3">
    <source>
        <dbReference type="Proteomes" id="UP000838324"/>
    </source>
</evidence>
<dbReference type="Pfam" id="PF13847">
    <property type="entry name" value="Methyltransf_31"/>
    <property type="match status" value="1"/>
</dbReference>
<comment type="caution">
    <text evidence="2">The sequence shown here is derived from an EMBL/GenBank/DDBJ whole genome shotgun (WGS) entry which is preliminary data.</text>
</comment>
<dbReference type="Gene3D" id="3.40.50.150">
    <property type="entry name" value="Vaccinia Virus protein VP39"/>
    <property type="match status" value="1"/>
</dbReference>
<dbReference type="InterPro" id="IPR029063">
    <property type="entry name" value="SAM-dependent_MTases_sf"/>
</dbReference>
<feature type="domain" description="Methyltransferase" evidence="1">
    <location>
        <begin position="27"/>
        <end position="147"/>
    </location>
</feature>
<evidence type="ECO:0000259" key="1">
    <source>
        <dbReference type="Pfam" id="PF13847"/>
    </source>
</evidence>
<organism evidence="2 3">
    <name type="scientific">Paenibacillus auburnensis</name>
    <dbReference type="NCBI Taxonomy" id="2905649"/>
    <lineage>
        <taxon>Bacteria</taxon>
        <taxon>Bacillati</taxon>
        <taxon>Bacillota</taxon>
        <taxon>Bacilli</taxon>
        <taxon>Bacillales</taxon>
        <taxon>Paenibacillaceae</taxon>
        <taxon>Paenibacillus</taxon>
    </lineage>
</organism>
<reference evidence="2" key="1">
    <citation type="submission" date="2022-01" db="EMBL/GenBank/DDBJ databases">
        <authorList>
            <person name="Criscuolo A."/>
        </authorList>
    </citation>
    <scope>NUCLEOTIDE SEQUENCE</scope>
    <source>
        <strain evidence="2">CIP111892</strain>
    </source>
</reference>
<dbReference type="InterPro" id="IPR025714">
    <property type="entry name" value="Methyltranfer_dom"/>
</dbReference>